<reference evidence="3 4" key="1">
    <citation type="submission" date="2019-11" db="EMBL/GenBank/DDBJ databases">
        <title>Venturia inaequalis Genome Resource.</title>
        <authorList>
            <person name="Lichtner F.J."/>
        </authorList>
    </citation>
    <scope>NUCLEOTIDE SEQUENCE [LARGE SCALE GENOMIC DNA]</scope>
    <source>
        <strain evidence="3">Bline_iso_100314</strain>
    </source>
</reference>
<organism evidence="3 4">
    <name type="scientific">Venturia inaequalis</name>
    <name type="common">Apple scab fungus</name>
    <dbReference type="NCBI Taxonomy" id="5025"/>
    <lineage>
        <taxon>Eukaryota</taxon>
        <taxon>Fungi</taxon>
        <taxon>Dikarya</taxon>
        <taxon>Ascomycota</taxon>
        <taxon>Pezizomycotina</taxon>
        <taxon>Dothideomycetes</taxon>
        <taxon>Pleosporomycetidae</taxon>
        <taxon>Venturiales</taxon>
        <taxon>Venturiaceae</taxon>
        <taxon>Venturia</taxon>
    </lineage>
</organism>
<feature type="compositionally biased region" description="Polar residues" evidence="1">
    <location>
        <begin position="457"/>
        <end position="474"/>
    </location>
</feature>
<dbReference type="Proteomes" id="UP000433883">
    <property type="component" value="Unassembled WGS sequence"/>
</dbReference>
<dbReference type="EMBL" id="WNWQ01000282">
    <property type="protein sequence ID" value="KAE9971801.1"/>
    <property type="molecule type" value="Genomic_DNA"/>
</dbReference>
<sequence>MAEFIAALDKRRQYLLRHLYRGNVPTISETMAVNTTTIPMNTSADLSLKLTILCLLITLGGYMADPVIIERLLHPARFYNSDPTDLISNLQLTTITSLGCSTLEILLHCFQVFRLHGLLDPKNSPKNRSTHTSNFAFGNTLGTSFYPAHHALSRTQSNRAVAGVGNGFWARVLELIPHSKVHAKFDYEMVEQNRLKLCGIHKYDQEKHIGNWDEKNRGPKPQVVSEQKSLLKWFDDITSTEVPAIVLVFYYGFIATRVSGYFTFFLAMMYPFAVKIFFAIISVDRKTFHVLNAESFANNTAIFELDFGGSRLSSIEGEHALVHRFFEYYGQPTRNISLERTIMVSLAVCLGPLPFIVAFFALKTDYAYIWLAHQAFVMFGWFLARILNLNSCGRTEERIANALYKGTRVIFVNADGSSAIDVILLTSFVAPKPATAPTLISARPLVPIAEETENDAAESTSSGDSSANAVSTALETPPESVAGSEVSDADAESQPPGLQAPTFPAALLRLPNSACKFHFPQISVPMY</sequence>
<feature type="transmembrane region" description="Helical" evidence="2">
    <location>
        <begin position="342"/>
        <end position="362"/>
    </location>
</feature>
<feature type="region of interest" description="Disordered" evidence="1">
    <location>
        <begin position="452"/>
        <end position="500"/>
    </location>
</feature>
<proteinExistence type="predicted"/>
<evidence type="ECO:0000256" key="2">
    <source>
        <dbReference type="SAM" id="Phobius"/>
    </source>
</evidence>
<feature type="transmembrane region" description="Helical" evidence="2">
    <location>
        <begin position="261"/>
        <end position="281"/>
    </location>
</feature>
<name>A0A8H3YWP5_VENIN</name>
<evidence type="ECO:0000313" key="4">
    <source>
        <dbReference type="Proteomes" id="UP000433883"/>
    </source>
</evidence>
<accession>A0A8H3YWP5</accession>
<protein>
    <submittedName>
        <fullName evidence="3">Uncharacterized protein</fullName>
    </submittedName>
</protein>
<gene>
    <name evidence="3" type="ORF">BLS_004303</name>
</gene>
<keyword evidence="2" id="KW-0472">Membrane</keyword>
<keyword evidence="2" id="KW-1133">Transmembrane helix</keyword>
<evidence type="ECO:0000256" key="1">
    <source>
        <dbReference type="SAM" id="MobiDB-lite"/>
    </source>
</evidence>
<feature type="transmembrane region" description="Helical" evidence="2">
    <location>
        <begin position="368"/>
        <end position="388"/>
    </location>
</feature>
<dbReference type="AlphaFoldDB" id="A0A8H3YWP5"/>
<evidence type="ECO:0000313" key="3">
    <source>
        <dbReference type="EMBL" id="KAE9971801.1"/>
    </source>
</evidence>
<comment type="caution">
    <text evidence="3">The sequence shown here is derived from an EMBL/GenBank/DDBJ whole genome shotgun (WGS) entry which is preliminary data.</text>
</comment>
<keyword evidence="2" id="KW-0812">Transmembrane</keyword>